<dbReference type="Proteomes" id="UP000321424">
    <property type="component" value="Unassembled WGS sequence"/>
</dbReference>
<accession>A0A511M9N4</accession>
<gene>
    <name evidence="2" type="ORF">NN4_18940</name>
</gene>
<dbReference type="EMBL" id="BJXA01000009">
    <property type="protein sequence ID" value="GEM37375.1"/>
    <property type="molecule type" value="Genomic_DNA"/>
</dbReference>
<name>A0A511M9N4_9NOCA</name>
<dbReference type="RefSeq" id="WP_147129520.1">
    <property type="nucleotide sequence ID" value="NZ_BJXA01000009.1"/>
</dbReference>
<keyword evidence="3" id="KW-1185">Reference proteome</keyword>
<protein>
    <submittedName>
        <fullName evidence="2">Uncharacterized protein</fullName>
    </submittedName>
</protein>
<proteinExistence type="predicted"/>
<reference evidence="2 3" key="1">
    <citation type="submission" date="2019-07" db="EMBL/GenBank/DDBJ databases">
        <title>Whole genome shotgun sequence of Nocardia ninae NBRC 108245.</title>
        <authorList>
            <person name="Hosoyama A."/>
            <person name="Uohara A."/>
            <person name="Ohji S."/>
            <person name="Ichikawa N."/>
        </authorList>
    </citation>
    <scope>NUCLEOTIDE SEQUENCE [LARGE SCALE GENOMIC DNA]</scope>
    <source>
        <strain evidence="2 3">NBRC 108245</strain>
    </source>
</reference>
<dbReference type="OrthoDB" id="4556536at2"/>
<evidence type="ECO:0000256" key="1">
    <source>
        <dbReference type="SAM" id="MobiDB-lite"/>
    </source>
</evidence>
<evidence type="ECO:0000313" key="2">
    <source>
        <dbReference type="EMBL" id="GEM37375.1"/>
    </source>
</evidence>
<evidence type="ECO:0000313" key="3">
    <source>
        <dbReference type="Proteomes" id="UP000321424"/>
    </source>
</evidence>
<dbReference type="AlphaFoldDB" id="A0A511M9N4"/>
<feature type="region of interest" description="Disordered" evidence="1">
    <location>
        <begin position="1"/>
        <end position="21"/>
    </location>
</feature>
<comment type="caution">
    <text evidence="2">The sequence shown here is derived from an EMBL/GenBank/DDBJ whole genome shotgun (WGS) entry which is preliminary data.</text>
</comment>
<sequence>MDWAAQEPPTGAESIGDPPVGTTTLMDASLIPPYAPECTAVFAGYPRLKPASAVRAAAPFAVAASMDGLASVASSIRPQAEGWMIAATAASFLNPAASGSLHATSNADPVARAHTDAQINASTAVYSHDPHSVDARFIPLARPSSIARFTGASSLTAADRPQASALLASSSTLAGSTKVSISDNFNRANGPLGGSYEQGTGLFLVIFNNVAGQPDEQSTNVVNTYWGFPNQRLGTDDHDVSAKAVVPVNGLEVVLDANELEMGVGVRFKLWPGGSGVTAHMWDDQVSIYSWNADGTRTERKKTTGLTIAAGSRLRLTAVGNTYTAYVNGIQRCQWADTAVPRAVPTGPDYRKTALFVRARKISNGNYDLASWCVDDWSAADV</sequence>
<organism evidence="2 3">
    <name type="scientific">Nocardia ninae NBRC 108245</name>
    <dbReference type="NCBI Taxonomy" id="1210091"/>
    <lineage>
        <taxon>Bacteria</taxon>
        <taxon>Bacillati</taxon>
        <taxon>Actinomycetota</taxon>
        <taxon>Actinomycetes</taxon>
        <taxon>Mycobacteriales</taxon>
        <taxon>Nocardiaceae</taxon>
        <taxon>Nocardia</taxon>
    </lineage>
</organism>